<feature type="compositionally biased region" description="Basic and acidic residues" evidence="1">
    <location>
        <begin position="258"/>
        <end position="267"/>
    </location>
</feature>
<dbReference type="Proteomes" id="UP001159363">
    <property type="component" value="Chromosome 3"/>
</dbReference>
<evidence type="ECO:0000256" key="1">
    <source>
        <dbReference type="SAM" id="MobiDB-lite"/>
    </source>
</evidence>
<sequence>MFPEWIPCIEGVFVNFKFSLNWAKTSVFVITEFPRDARQAEGCKRGRVATRLADIANWIPSGGKGRVLFDTLQATPTTRVYVRLSLSVIPTHIRAPCCDPLFRPRRTSPRGSHTRTRTHTYTHSSRHVCVSSFTTPPTRSAEGVRCYFVLRRLRRLDGGCRSTTLSPLPLRPPRLPLSVTARLPRRTGFNPSRVIPGFSQVKIVTDNAVGQRGFSGISRFPPPFHSSAAPFSPHFTHASSRDLVVKSRPNLSAQLNKPETKHVRTVSEHVGSAKRVGGDTDLPLARAKSGADHCCQCRVSTQVHAALKSRRGGRDFLGWRRRKSRIGKNFVSMPVRSPR</sequence>
<feature type="region of interest" description="Disordered" evidence="1">
    <location>
        <begin position="255"/>
        <end position="281"/>
    </location>
</feature>
<organism evidence="2 3">
    <name type="scientific">Dryococelus australis</name>
    <dbReference type="NCBI Taxonomy" id="614101"/>
    <lineage>
        <taxon>Eukaryota</taxon>
        <taxon>Metazoa</taxon>
        <taxon>Ecdysozoa</taxon>
        <taxon>Arthropoda</taxon>
        <taxon>Hexapoda</taxon>
        <taxon>Insecta</taxon>
        <taxon>Pterygota</taxon>
        <taxon>Neoptera</taxon>
        <taxon>Polyneoptera</taxon>
        <taxon>Phasmatodea</taxon>
        <taxon>Verophasmatodea</taxon>
        <taxon>Anareolatae</taxon>
        <taxon>Phasmatidae</taxon>
        <taxon>Eurycanthinae</taxon>
        <taxon>Dryococelus</taxon>
    </lineage>
</organism>
<name>A0ABQ9HWL9_9NEOP</name>
<protein>
    <submittedName>
        <fullName evidence="2">Uncharacterized protein</fullName>
    </submittedName>
</protein>
<dbReference type="EMBL" id="JARBHB010000003">
    <property type="protein sequence ID" value="KAJ8888460.1"/>
    <property type="molecule type" value="Genomic_DNA"/>
</dbReference>
<proteinExistence type="predicted"/>
<keyword evidence="3" id="KW-1185">Reference proteome</keyword>
<comment type="caution">
    <text evidence="2">The sequence shown here is derived from an EMBL/GenBank/DDBJ whole genome shotgun (WGS) entry which is preliminary data.</text>
</comment>
<evidence type="ECO:0000313" key="3">
    <source>
        <dbReference type="Proteomes" id="UP001159363"/>
    </source>
</evidence>
<reference evidence="2 3" key="1">
    <citation type="submission" date="2023-02" db="EMBL/GenBank/DDBJ databases">
        <title>LHISI_Scaffold_Assembly.</title>
        <authorList>
            <person name="Stuart O.P."/>
            <person name="Cleave R."/>
            <person name="Magrath M.J.L."/>
            <person name="Mikheyev A.S."/>
        </authorList>
    </citation>
    <scope>NUCLEOTIDE SEQUENCE [LARGE SCALE GENOMIC DNA]</scope>
    <source>
        <strain evidence="2">Daus_M_001</strain>
        <tissue evidence="2">Leg muscle</tissue>
    </source>
</reference>
<accession>A0ABQ9HWL9</accession>
<evidence type="ECO:0000313" key="2">
    <source>
        <dbReference type="EMBL" id="KAJ8888460.1"/>
    </source>
</evidence>
<gene>
    <name evidence="2" type="ORF">PR048_007950</name>
</gene>